<organism evidence="1 2">
    <name type="scientific">Mycobacteroides abscessus 21</name>
    <dbReference type="NCBI Taxonomy" id="1299324"/>
    <lineage>
        <taxon>Bacteria</taxon>
        <taxon>Bacillati</taxon>
        <taxon>Actinomycetota</taxon>
        <taxon>Actinomycetes</taxon>
        <taxon>Mycobacteriales</taxon>
        <taxon>Mycobacteriaceae</taxon>
        <taxon>Mycobacteroides</taxon>
        <taxon>Mycobacteroides abscessus</taxon>
    </lineage>
</organism>
<dbReference type="EMBL" id="JAOF01000001">
    <property type="protein sequence ID" value="EUA49055.1"/>
    <property type="molecule type" value="Genomic_DNA"/>
</dbReference>
<proteinExistence type="predicted"/>
<accession>A0A829Q8S5</accession>
<name>A0A829Q8S5_9MYCO</name>
<gene>
    <name evidence="1" type="ORF">I543_3169</name>
</gene>
<evidence type="ECO:0000313" key="2">
    <source>
        <dbReference type="Proteomes" id="UP000020103"/>
    </source>
</evidence>
<dbReference type="Proteomes" id="UP000020103">
    <property type="component" value="Unassembled WGS sequence"/>
</dbReference>
<comment type="caution">
    <text evidence="1">The sequence shown here is derived from an EMBL/GenBank/DDBJ whole genome shotgun (WGS) entry which is preliminary data.</text>
</comment>
<dbReference type="AlphaFoldDB" id="A0A829Q8S5"/>
<reference evidence="1 2" key="1">
    <citation type="submission" date="2013-12" db="EMBL/GenBank/DDBJ databases">
        <authorList>
            <person name="Madinger N."/>
            <person name="Lenaerts A."/>
            <person name="Ordway D."/>
            <person name="DeGroote M.A."/>
            <person name="Parker T."/>
            <person name="Sizemore C."/>
            <person name="Tallon L.J."/>
            <person name="Sadzewicz L.K."/>
            <person name="Sengamalay N."/>
            <person name="Fraser C.M."/>
            <person name="Hine E."/>
            <person name="Shefchek K.A."/>
            <person name="Das S.P."/>
            <person name="Tettelin H."/>
        </authorList>
    </citation>
    <scope>NUCLEOTIDE SEQUENCE [LARGE SCALE GENOMIC DNA]</scope>
    <source>
        <strain evidence="1 2">21</strain>
    </source>
</reference>
<sequence length="216" mass="24740">MPTHPSVEALVRLSREPNPVVASTNAWNLAHALARRGRVRELDDLFHLLPIPNPMRGGIWEVDWISFPVFPRLRLLHATAANVLRLWPRPLPWFHLVDPSTQTGDTCPVWWTKKLCQLSVPGYEMPDIAGGAGFSMFPFLMRQDISPLAPHRPTLQFDYRAAQRGEPRGPVHWLARHAHVDVVQIVPGVNLARLLIHIGTHRWWHTGHYVHRLLDQ</sequence>
<protein>
    <submittedName>
        <fullName evidence="1">Uncharacterized protein</fullName>
    </submittedName>
</protein>
<evidence type="ECO:0000313" key="1">
    <source>
        <dbReference type="EMBL" id="EUA49055.1"/>
    </source>
</evidence>